<evidence type="ECO:0000313" key="6">
    <source>
        <dbReference type="EMBL" id="PWA10079.1"/>
    </source>
</evidence>
<evidence type="ECO:0000256" key="4">
    <source>
        <dbReference type="HAMAP-Rule" id="MF_01241"/>
    </source>
</evidence>
<gene>
    <name evidence="4 6" type="primary">nagB</name>
    <name evidence="6" type="ORF">DCC39_11850</name>
</gene>
<keyword evidence="2 4" id="KW-0378">Hydrolase</keyword>
<feature type="active site" description="For ring-opening step" evidence="4">
    <location>
        <position position="136"/>
    </location>
</feature>
<feature type="active site" description="Proton acceptor; for enolization step" evidence="4">
    <location>
        <position position="67"/>
    </location>
</feature>
<proteinExistence type="inferred from homology"/>
<dbReference type="SUPFAM" id="SSF100950">
    <property type="entry name" value="NagB/RpiA/CoA transferase-like"/>
    <property type="match status" value="1"/>
</dbReference>
<dbReference type="GO" id="GO:0005975">
    <property type="term" value="P:carbohydrate metabolic process"/>
    <property type="evidence" value="ECO:0007669"/>
    <property type="project" value="InterPro"/>
</dbReference>
<dbReference type="CDD" id="cd01399">
    <property type="entry name" value="GlcN6P_deaminase"/>
    <property type="match status" value="1"/>
</dbReference>
<organism evidence="6 7">
    <name type="scientific">Pueribacillus theae</name>
    <dbReference type="NCBI Taxonomy" id="2171751"/>
    <lineage>
        <taxon>Bacteria</taxon>
        <taxon>Bacillati</taxon>
        <taxon>Bacillota</taxon>
        <taxon>Bacilli</taxon>
        <taxon>Bacillales</taxon>
        <taxon>Bacillaceae</taxon>
        <taxon>Pueribacillus</taxon>
    </lineage>
</organism>
<feature type="active site" description="For ring-opening step" evidence="4">
    <location>
        <position position="143"/>
    </location>
</feature>
<protein>
    <recommendedName>
        <fullName evidence="4">Glucosamine-6-phosphate deaminase</fullName>
        <ecNumber evidence="4">3.5.99.6</ecNumber>
    </recommendedName>
    <alternativeName>
        <fullName evidence="4">GlcN6P deaminase</fullName>
        <shortName evidence="4">GNPDA</shortName>
    </alternativeName>
    <alternativeName>
        <fullName evidence="4">Glucosamine-6-phosphate isomerase</fullName>
    </alternativeName>
</protein>
<comment type="caution">
    <text evidence="6">The sequence shown here is derived from an EMBL/GenBank/DDBJ whole genome shotgun (WGS) entry which is preliminary data.</text>
</comment>
<comment type="pathway">
    <text evidence="4">Amino-sugar metabolism; N-acetylneuraminate degradation; D-fructose 6-phosphate from N-acetylneuraminate: step 5/5.</text>
</comment>
<dbReference type="InterPro" id="IPR018321">
    <property type="entry name" value="Glucosamine6P_isomerase_CS"/>
</dbReference>
<dbReference type="GO" id="GO:0004342">
    <property type="term" value="F:glucosamine-6-phosphate deaminase activity"/>
    <property type="evidence" value="ECO:0007669"/>
    <property type="project" value="UniProtKB-UniRule"/>
</dbReference>
<dbReference type="PANTHER" id="PTHR11280">
    <property type="entry name" value="GLUCOSAMINE-6-PHOSPHATE ISOMERASE"/>
    <property type="match status" value="1"/>
</dbReference>
<dbReference type="Proteomes" id="UP000245998">
    <property type="component" value="Unassembled WGS sequence"/>
</dbReference>
<dbReference type="HAMAP" id="MF_01241">
    <property type="entry name" value="GlcN6P_deamin"/>
    <property type="match status" value="1"/>
</dbReference>
<evidence type="ECO:0000256" key="2">
    <source>
        <dbReference type="ARBA" id="ARBA00022801"/>
    </source>
</evidence>
<dbReference type="GO" id="GO:0042802">
    <property type="term" value="F:identical protein binding"/>
    <property type="evidence" value="ECO:0007669"/>
    <property type="project" value="TreeGrafter"/>
</dbReference>
<dbReference type="GO" id="GO:0006043">
    <property type="term" value="P:glucosamine catabolic process"/>
    <property type="evidence" value="ECO:0007669"/>
    <property type="project" value="TreeGrafter"/>
</dbReference>
<dbReference type="NCBIfam" id="TIGR00502">
    <property type="entry name" value="nagB"/>
    <property type="match status" value="1"/>
</dbReference>
<dbReference type="InterPro" id="IPR004547">
    <property type="entry name" value="Glucosamine6P_isomerase"/>
</dbReference>
<comment type="similarity">
    <text evidence="4">Belongs to the glucosamine/galactosamine-6-phosphate isomerase family. NagB subfamily.</text>
</comment>
<dbReference type="GO" id="GO:0006046">
    <property type="term" value="P:N-acetylglucosamine catabolic process"/>
    <property type="evidence" value="ECO:0007669"/>
    <property type="project" value="UniProtKB-UniRule"/>
</dbReference>
<reference evidence="6 7" key="1">
    <citation type="submission" date="2018-04" db="EMBL/GenBank/DDBJ databases">
        <title>Camelliibacillus theae gen. nov., sp. nov., isolated from Pu'er tea.</title>
        <authorList>
            <person name="Niu L."/>
        </authorList>
    </citation>
    <scope>NUCLEOTIDE SEQUENCE [LARGE SCALE GENOMIC DNA]</scope>
    <source>
        <strain evidence="6 7">T8</strain>
    </source>
</reference>
<accession>A0A2U1JYQ6</accession>
<feature type="active site" description="Proton acceptor; for ring-opening step" evidence="4">
    <location>
        <position position="138"/>
    </location>
</feature>
<dbReference type="EMBL" id="QCZG01000024">
    <property type="protein sequence ID" value="PWA10079.1"/>
    <property type="molecule type" value="Genomic_DNA"/>
</dbReference>
<comment type="caution">
    <text evidence="4">Lacks conserved residue(s) required for the propagation of feature annotation.</text>
</comment>
<dbReference type="EC" id="3.5.99.6" evidence="4"/>
<dbReference type="Pfam" id="PF01182">
    <property type="entry name" value="Glucosamine_iso"/>
    <property type="match status" value="1"/>
</dbReference>
<sequence>MNVIQVDTYEELSKKAAEIIINKVKQNPSAKLGLATGSTPVGSYKLMIEDHKRNGTSYEDIITVNLDEYVGLNADHPSSYRFFMDEQLFDSININKKNTHVPNGTAEDLKAECKKYEAMIDELGGLDLQLLGIGQNGHIGFNEPGTPFNSVTHVVDLTPNTRDVNSRFFSSIEEVPTKAITMGIASILKSKEILLLISGEAKAEALHKLLHGNIDESFPASALKNHPNFTVIFDKAALKGV</sequence>
<dbReference type="FunFam" id="3.40.50.1360:FF:000003">
    <property type="entry name" value="Glucosamine-6-phosphate deaminase"/>
    <property type="match status" value="1"/>
</dbReference>
<comment type="catalytic activity">
    <reaction evidence="1 4">
        <text>alpha-D-glucosamine 6-phosphate + H2O = beta-D-fructose 6-phosphate + NH4(+)</text>
        <dbReference type="Rhea" id="RHEA:12172"/>
        <dbReference type="ChEBI" id="CHEBI:15377"/>
        <dbReference type="ChEBI" id="CHEBI:28938"/>
        <dbReference type="ChEBI" id="CHEBI:57634"/>
        <dbReference type="ChEBI" id="CHEBI:75989"/>
        <dbReference type="EC" id="3.5.99.6"/>
    </reaction>
</comment>
<dbReference type="GO" id="GO:0005737">
    <property type="term" value="C:cytoplasm"/>
    <property type="evidence" value="ECO:0007669"/>
    <property type="project" value="TreeGrafter"/>
</dbReference>
<evidence type="ECO:0000256" key="3">
    <source>
        <dbReference type="ARBA" id="ARBA00023277"/>
    </source>
</evidence>
<feature type="domain" description="Glucosamine/galactosamine-6-phosphate isomerase" evidence="5">
    <location>
        <begin position="9"/>
        <end position="225"/>
    </location>
</feature>
<dbReference type="Gene3D" id="3.40.50.1360">
    <property type="match status" value="1"/>
</dbReference>
<dbReference type="PROSITE" id="PS01161">
    <property type="entry name" value="GLC_GALNAC_ISOMERASE"/>
    <property type="match status" value="1"/>
</dbReference>
<dbReference type="UniPathway" id="UPA00629">
    <property type="reaction ID" value="UER00684"/>
</dbReference>
<evidence type="ECO:0000313" key="7">
    <source>
        <dbReference type="Proteomes" id="UP000245998"/>
    </source>
</evidence>
<dbReference type="GO" id="GO:0019262">
    <property type="term" value="P:N-acetylneuraminate catabolic process"/>
    <property type="evidence" value="ECO:0007669"/>
    <property type="project" value="UniProtKB-UniRule"/>
</dbReference>
<dbReference type="InterPro" id="IPR006148">
    <property type="entry name" value="Glc/Gal-6P_isomerase"/>
</dbReference>
<evidence type="ECO:0000259" key="5">
    <source>
        <dbReference type="Pfam" id="PF01182"/>
    </source>
</evidence>
<dbReference type="InterPro" id="IPR037171">
    <property type="entry name" value="NagB/RpiA_transferase-like"/>
</dbReference>
<dbReference type="PANTHER" id="PTHR11280:SF5">
    <property type="entry name" value="GLUCOSAMINE-6-PHOSPHATE ISOMERASE"/>
    <property type="match status" value="1"/>
</dbReference>
<comment type="function">
    <text evidence="4">Catalyzes the reversible isomerization-deamination of glucosamine 6-phosphate (GlcN6P) to form fructose 6-phosphate (Fru6P) and ammonium ion.</text>
</comment>
<dbReference type="OrthoDB" id="9791139at2"/>
<name>A0A2U1JYQ6_9BACI</name>
<dbReference type="AlphaFoldDB" id="A0A2U1JYQ6"/>
<keyword evidence="3 4" id="KW-0119">Carbohydrate metabolism</keyword>
<evidence type="ECO:0000256" key="1">
    <source>
        <dbReference type="ARBA" id="ARBA00000644"/>
    </source>
</evidence>
<dbReference type="RefSeq" id="WP_116555113.1">
    <property type="nucleotide sequence ID" value="NZ_QCZG01000024.1"/>
</dbReference>
<keyword evidence="7" id="KW-1185">Reference proteome</keyword>